<dbReference type="CTD" id="20199790"/>
<accession>T1ET90</accession>
<protein>
    <submittedName>
        <fullName evidence="1 2">Uncharacterized protein</fullName>
    </submittedName>
</protein>
<name>T1ET90_HELRO</name>
<dbReference type="RefSeq" id="XP_009023178.1">
    <property type="nucleotide sequence ID" value="XM_009024930.1"/>
</dbReference>
<dbReference type="HOGENOM" id="CLU_1355972_0_0_1"/>
<reference evidence="2" key="3">
    <citation type="submission" date="2015-06" db="UniProtKB">
        <authorList>
            <consortium name="EnsemblMetazoa"/>
        </authorList>
    </citation>
    <scope>IDENTIFICATION</scope>
</reference>
<organism evidence="2 3">
    <name type="scientific">Helobdella robusta</name>
    <name type="common">Californian leech</name>
    <dbReference type="NCBI Taxonomy" id="6412"/>
    <lineage>
        <taxon>Eukaryota</taxon>
        <taxon>Metazoa</taxon>
        <taxon>Spiralia</taxon>
        <taxon>Lophotrochozoa</taxon>
        <taxon>Annelida</taxon>
        <taxon>Clitellata</taxon>
        <taxon>Hirudinea</taxon>
        <taxon>Rhynchobdellida</taxon>
        <taxon>Glossiphoniidae</taxon>
        <taxon>Helobdella</taxon>
    </lineage>
</organism>
<dbReference type="EnsemblMetazoa" id="HelroT162840">
    <property type="protein sequence ID" value="HelroP162840"/>
    <property type="gene ID" value="HelroG162840"/>
</dbReference>
<evidence type="ECO:0000313" key="3">
    <source>
        <dbReference type="Proteomes" id="UP000015101"/>
    </source>
</evidence>
<sequence>MHCELEGVFHIYDFAIGQDIISSPGPIELTSDEIIFLKSLRYRLLNFLDQQVTCSKFWQPRYVGEWSVWNENGQPSKKVGFETGYTEFLIDFKAENKLIGLIFSKQGSLGTAKNVDNVSTCSALGRRCHSITIISHILSSSASPSSAKEKTDLIVFRKPCTNVYMCIVPHLHDDNDKQAADNENVNLQKRTFNENRLCEMYG</sequence>
<dbReference type="Proteomes" id="UP000015101">
    <property type="component" value="Unassembled WGS sequence"/>
</dbReference>
<evidence type="ECO:0000313" key="1">
    <source>
        <dbReference type="EMBL" id="ESN99318.1"/>
    </source>
</evidence>
<dbReference type="KEGG" id="hro:HELRODRAFT_162840"/>
<reference evidence="1 3" key="2">
    <citation type="journal article" date="2013" name="Nature">
        <title>Insights into bilaterian evolution from three spiralian genomes.</title>
        <authorList>
            <person name="Simakov O."/>
            <person name="Marletaz F."/>
            <person name="Cho S.J."/>
            <person name="Edsinger-Gonzales E."/>
            <person name="Havlak P."/>
            <person name="Hellsten U."/>
            <person name="Kuo D.H."/>
            <person name="Larsson T."/>
            <person name="Lv J."/>
            <person name="Arendt D."/>
            <person name="Savage R."/>
            <person name="Osoegawa K."/>
            <person name="de Jong P."/>
            <person name="Grimwood J."/>
            <person name="Chapman J.A."/>
            <person name="Shapiro H."/>
            <person name="Aerts A."/>
            <person name="Otillar R.P."/>
            <person name="Terry A.Y."/>
            <person name="Boore J.L."/>
            <person name="Grigoriev I.V."/>
            <person name="Lindberg D.R."/>
            <person name="Seaver E.C."/>
            <person name="Weisblat D.A."/>
            <person name="Putnam N.H."/>
            <person name="Rokhsar D.S."/>
        </authorList>
    </citation>
    <scope>NUCLEOTIDE SEQUENCE</scope>
</reference>
<dbReference type="InParanoid" id="T1ET90"/>
<gene>
    <name evidence="2" type="primary">20199790</name>
    <name evidence="1" type="ORF">HELRODRAFT_162840</name>
</gene>
<proteinExistence type="predicted"/>
<dbReference type="EMBL" id="KB097143">
    <property type="protein sequence ID" value="ESN99318.1"/>
    <property type="molecule type" value="Genomic_DNA"/>
</dbReference>
<evidence type="ECO:0000313" key="2">
    <source>
        <dbReference type="EnsemblMetazoa" id="HelroP162840"/>
    </source>
</evidence>
<dbReference type="GeneID" id="20199790"/>
<keyword evidence="3" id="KW-1185">Reference proteome</keyword>
<dbReference type="AlphaFoldDB" id="T1ET90"/>
<dbReference type="EMBL" id="AMQM01001197">
    <property type="status" value="NOT_ANNOTATED_CDS"/>
    <property type="molecule type" value="Genomic_DNA"/>
</dbReference>
<reference evidence="3" key="1">
    <citation type="submission" date="2012-12" db="EMBL/GenBank/DDBJ databases">
        <authorList>
            <person name="Hellsten U."/>
            <person name="Grimwood J."/>
            <person name="Chapman J.A."/>
            <person name="Shapiro H."/>
            <person name="Aerts A."/>
            <person name="Otillar R.P."/>
            <person name="Terry A.Y."/>
            <person name="Boore J.L."/>
            <person name="Simakov O."/>
            <person name="Marletaz F."/>
            <person name="Cho S.-J."/>
            <person name="Edsinger-Gonzales E."/>
            <person name="Havlak P."/>
            <person name="Kuo D.-H."/>
            <person name="Larsson T."/>
            <person name="Lv J."/>
            <person name="Arendt D."/>
            <person name="Savage R."/>
            <person name="Osoegawa K."/>
            <person name="de Jong P."/>
            <person name="Lindberg D.R."/>
            <person name="Seaver E.C."/>
            <person name="Weisblat D.A."/>
            <person name="Putnam N.H."/>
            <person name="Grigoriev I.V."/>
            <person name="Rokhsar D.S."/>
        </authorList>
    </citation>
    <scope>NUCLEOTIDE SEQUENCE</scope>
</reference>